<dbReference type="GO" id="GO:0008081">
    <property type="term" value="F:phosphoric diester hydrolase activity"/>
    <property type="evidence" value="ECO:0007669"/>
    <property type="project" value="InterPro"/>
</dbReference>
<feature type="domain" description="GP-PDE" evidence="1">
    <location>
        <begin position="1"/>
        <end position="175"/>
    </location>
</feature>
<dbReference type="RefSeq" id="XP_033598719.1">
    <property type="nucleotide sequence ID" value="XM_033744424.1"/>
</dbReference>
<dbReference type="GeneID" id="54485478"/>
<dbReference type="SUPFAM" id="SSF51695">
    <property type="entry name" value="PLC-like phosphodiesterases"/>
    <property type="match status" value="1"/>
</dbReference>
<evidence type="ECO:0000259" key="1">
    <source>
        <dbReference type="PROSITE" id="PS51704"/>
    </source>
</evidence>
<dbReference type="PANTHER" id="PTHR46211:SF14">
    <property type="entry name" value="GLYCEROPHOSPHODIESTER PHOSPHODIESTERASE"/>
    <property type="match status" value="1"/>
</dbReference>
<reference evidence="2" key="1">
    <citation type="journal article" date="2020" name="Stud. Mycol.">
        <title>101 Dothideomycetes genomes: a test case for predicting lifestyles and emergence of pathogens.</title>
        <authorList>
            <person name="Haridas S."/>
            <person name="Albert R."/>
            <person name="Binder M."/>
            <person name="Bloem J."/>
            <person name="Labutti K."/>
            <person name="Salamov A."/>
            <person name="Andreopoulos B."/>
            <person name="Baker S."/>
            <person name="Barry K."/>
            <person name="Bills G."/>
            <person name="Bluhm B."/>
            <person name="Cannon C."/>
            <person name="Castanera R."/>
            <person name="Culley D."/>
            <person name="Daum C."/>
            <person name="Ezra D."/>
            <person name="Gonzalez J."/>
            <person name="Henrissat B."/>
            <person name="Kuo A."/>
            <person name="Liang C."/>
            <person name="Lipzen A."/>
            <person name="Lutzoni F."/>
            <person name="Magnuson J."/>
            <person name="Mondo S."/>
            <person name="Nolan M."/>
            <person name="Ohm R."/>
            <person name="Pangilinan J."/>
            <person name="Park H.-J."/>
            <person name="Ramirez L."/>
            <person name="Alfaro M."/>
            <person name="Sun H."/>
            <person name="Tritt A."/>
            <person name="Yoshinaga Y."/>
            <person name="Zwiers L.-H."/>
            <person name="Turgeon B."/>
            <person name="Goodwin S."/>
            <person name="Spatafora J."/>
            <person name="Crous P."/>
            <person name="Grigoriev I."/>
        </authorList>
    </citation>
    <scope>NUCLEOTIDE SEQUENCE</scope>
    <source>
        <strain evidence="2">CBS 121739</strain>
    </source>
</reference>
<sequence length="175" mass="19634">MDTVFTSDRVPVIWHDHSIQADKCRGKYVGKFIAELTLEQVKTLDCSVPLANHPQQVVHTPTRIATLVEVLELIQCYDDPDVRINLETKLDPTAPHETLPMETYVTDLLPLLGKHGFLGRTTIQSFDWRTLVAIRDRYPQHPDLVALVEAKSLVPDAQGAYPWLGGLNLAHYGGD</sequence>
<protein>
    <submittedName>
        <fullName evidence="2">PLC-like phosphodiesterase</fullName>
    </submittedName>
</protein>
<dbReference type="EMBL" id="ML996576">
    <property type="protein sequence ID" value="KAF2756268.1"/>
    <property type="molecule type" value="Genomic_DNA"/>
</dbReference>
<organism evidence="2 3">
    <name type="scientific">Pseudovirgaria hyperparasitica</name>
    <dbReference type="NCBI Taxonomy" id="470096"/>
    <lineage>
        <taxon>Eukaryota</taxon>
        <taxon>Fungi</taxon>
        <taxon>Dikarya</taxon>
        <taxon>Ascomycota</taxon>
        <taxon>Pezizomycotina</taxon>
        <taxon>Dothideomycetes</taxon>
        <taxon>Dothideomycetes incertae sedis</taxon>
        <taxon>Acrospermales</taxon>
        <taxon>Acrospermaceae</taxon>
        <taxon>Pseudovirgaria</taxon>
    </lineage>
</organism>
<gene>
    <name evidence="2" type="ORF">EJ05DRAFT_478281</name>
</gene>
<dbReference type="Pfam" id="PF03009">
    <property type="entry name" value="GDPD"/>
    <property type="match status" value="1"/>
</dbReference>
<dbReference type="AlphaFoldDB" id="A0A6A6W013"/>
<dbReference type="PROSITE" id="PS51704">
    <property type="entry name" value="GP_PDE"/>
    <property type="match status" value="1"/>
</dbReference>
<dbReference type="InterPro" id="IPR030395">
    <property type="entry name" value="GP_PDE_dom"/>
</dbReference>
<dbReference type="GO" id="GO:0006629">
    <property type="term" value="P:lipid metabolic process"/>
    <property type="evidence" value="ECO:0007669"/>
    <property type="project" value="InterPro"/>
</dbReference>
<dbReference type="OrthoDB" id="1058301at2759"/>
<accession>A0A6A6W013</accession>
<evidence type="ECO:0000313" key="2">
    <source>
        <dbReference type="EMBL" id="KAF2756268.1"/>
    </source>
</evidence>
<proteinExistence type="predicted"/>
<dbReference type="Gene3D" id="3.20.20.190">
    <property type="entry name" value="Phosphatidylinositol (PI) phosphodiesterase"/>
    <property type="match status" value="1"/>
</dbReference>
<evidence type="ECO:0000313" key="3">
    <source>
        <dbReference type="Proteomes" id="UP000799437"/>
    </source>
</evidence>
<dbReference type="InterPro" id="IPR017946">
    <property type="entry name" value="PLC-like_Pdiesterase_TIM-brl"/>
</dbReference>
<dbReference type="Proteomes" id="UP000799437">
    <property type="component" value="Unassembled WGS sequence"/>
</dbReference>
<name>A0A6A6W013_9PEZI</name>
<keyword evidence="3" id="KW-1185">Reference proteome</keyword>
<dbReference type="PANTHER" id="PTHR46211">
    <property type="entry name" value="GLYCEROPHOSPHORYL DIESTER PHOSPHODIESTERASE"/>
    <property type="match status" value="1"/>
</dbReference>